<evidence type="ECO:0000256" key="1">
    <source>
        <dbReference type="SAM" id="MobiDB-lite"/>
    </source>
</evidence>
<feature type="region of interest" description="Disordered" evidence="1">
    <location>
        <begin position="1"/>
        <end position="20"/>
    </location>
</feature>
<gene>
    <name evidence="2" type="ORF">DARMORV10_A10P08410.1</name>
</gene>
<dbReference type="AlphaFoldDB" id="A0A817B3A9"/>
<dbReference type="Gramene" id="CDY05806">
    <property type="protein sequence ID" value="CDY05806"/>
    <property type="gene ID" value="GSBRNA2T00120901001"/>
</dbReference>
<sequence length="114" mass="12562">MTITDRAPSLWKSPSRPEAINRTGLYGLKSGFDVENEQGSPNHGFKGCRARTAVNATAATDAGKYDSAVPQRQWPPLRLTCPSSKVHAARRLREPRKSPFPPPVAALQQSHRCR</sequence>
<dbReference type="Proteomes" id="UP001295469">
    <property type="component" value="Chromosome A10"/>
</dbReference>
<name>A0A817B3A9_BRANA</name>
<reference evidence="2" key="1">
    <citation type="submission" date="2021-01" db="EMBL/GenBank/DDBJ databases">
        <authorList>
            <consortium name="Genoscope - CEA"/>
            <person name="William W."/>
        </authorList>
    </citation>
    <scope>NUCLEOTIDE SEQUENCE</scope>
</reference>
<dbReference type="OMA" id="KGCRART"/>
<dbReference type="EMBL" id="HG994364">
    <property type="protein sequence ID" value="CAF2320516.1"/>
    <property type="molecule type" value="Genomic_DNA"/>
</dbReference>
<protein>
    <submittedName>
        <fullName evidence="2">(rape) hypothetical protein</fullName>
    </submittedName>
</protein>
<accession>A0A817B3A9</accession>
<organism evidence="2">
    <name type="scientific">Brassica napus</name>
    <name type="common">Rape</name>
    <dbReference type="NCBI Taxonomy" id="3708"/>
    <lineage>
        <taxon>Eukaryota</taxon>
        <taxon>Viridiplantae</taxon>
        <taxon>Streptophyta</taxon>
        <taxon>Embryophyta</taxon>
        <taxon>Tracheophyta</taxon>
        <taxon>Spermatophyta</taxon>
        <taxon>Magnoliopsida</taxon>
        <taxon>eudicotyledons</taxon>
        <taxon>Gunneridae</taxon>
        <taxon>Pentapetalae</taxon>
        <taxon>rosids</taxon>
        <taxon>malvids</taxon>
        <taxon>Brassicales</taxon>
        <taxon>Brassicaceae</taxon>
        <taxon>Brassiceae</taxon>
        <taxon>Brassica</taxon>
    </lineage>
</organism>
<feature type="region of interest" description="Disordered" evidence="1">
    <location>
        <begin position="85"/>
        <end position="114"/>
    </location>
</feature>
<evidence type="ECO:0000313" key="2">
    <source>
        <dbReference type="EMBL" id="CAF2320516.1"/>
    </source>
</evidence>
<proteinExistence type="predicted"/>